<protein>
    <recommendedName>
        <fullName evidence="4">Prepilin-type N-terminal cleavage/methylation domain-containing protein</fullName>
    </recommendedName>
</protein>
<organism evidence="2 3">
    <name type="scientific">Caminibacter mediatlanticus TB-2</name>
    <dbReference type="NCBI Taxonomy" id="391592"/>
    <lineage>
        <taxon>Bacteria</taxon>
        <taxon>Pseudomonadati</taxon>
        <taxon>Campylobacterota</taxon>
        <taxon>Epsilonproteobacteria</taxon>
        <taxon>Nautiliales</taxon>
        <taxon>Nautiliaceae</taxon>
        <taxon>Caminibacter</taxon>
    </lineage>
</organism>
<keyword evidence="1" id="KW-0472">Membrane</keyword>
<evidence type="ECO:0000313" key="2">
    <source>
        <dbReference type="EMBL" id="EDM24245.1"/>
    </source>
</evidence>
<gene>
    <name evidence="2" type="ORF">CMTB2_01978</name>
</gene>
<sequence length="341" mass="38901">MKRSFTLIEILIVIIILGILGTISSMIITKIYENYYYTKEYNKLSFETDLVLNKIAAKLKNRIKNSVIADECNISNNGCQVGNITKFNILSAIPETEIKNYKVIEWLGEDLYAKRGIWDNSLKSLVGYSGFVDLKKTIKISNIEYNITTPFSNFNYVKSIESNWTKQWGINGDIFDKNLSVLIFSGPTDRGDFLDVNSSYGWWKNKFPNNKATRVFKILSYNTVSNDTTLHIKAIDIPANAVNSPSVYEKYYIVNSAYAIVPECKDSTCNEYNLTLKFNYYPWNGEDYNSSETNSSLLATNVTQFKFRETNGVIRILICISSPKIIIKGEPLTVCKEKVVF</sequence>
<evidence type="ECO:0008006" key="4">
    <source>
        <dbReference type="Google" id="ProtNLM"/>
    </source>
</evidence>
<feature type="transmembrane region" description="Helical" evidence="1">
    <location>
        <begin position="7"/>
        <end position="28"/>
    </location>
</feature>
<dbReference type="Gene3D" id="3.30.700.10">
    <property type="entry name" value="Glycoprotein, Type 4 Pilin"/>
    <property type="match status" value="1"/>
</dbReference>
<keyword evidence="1" id="KW-1133">Transmembrane helix</keyword>
<keyword evidence="1" id="KW-0812">Transmembrane</keyword>
<dbReference type="EMBL" id="ABCJ01000001">
    <property type="protein sequence ID" value="EDM24245.1"/>
    <property type="molecule type" value="Genomic_DNA"/>
</dbReference>
<dbReference type="NCBIfam" id="TIGR02532">
    <property type="entry name" value="IV_pilin_GFxxxE"/>
    <property type="match status" value="1"/>
</dbReference>
<dbReference type="AlphaFoldDB" id="A0AAI9F2Y6"/>
<evidence type="ECO:0000313" key="3">
    <source>
        <dbReference type="Proteomes" id="UP000003288"/>
    </source>
</evidence>
<dbReference type="InterPro" id="IPR045584">
    <property type="entry name" value="Pilin-like"/>
</dbReference>
<dbReference type="Proteomes" id="UP000003288">
    <property type="component" value="Unassembled WGS sequence"/>
</dbReference>
<comment type="caution">
    <text evidence="2">The sequence shown here is derived from an EMBL/GenBank/DDBJ whole genome shotgun (WGS) entry which is preliminary data.</text>
</comment>
<dbReference type="RefSeq" id="WP_007473000.1">
    <property type="nucleotide sequence ID" value="NZ_ABCJ01000001.1"/>
</dbReference>
<proteinExistence type="predicted"/>
<name>A0AAI9F2Y6_9BACT</name>
<evidence type="ECO:0000256" key="1">
    <source>
        <dbReference type="SAM" id="Phobius"/>
    </source>
</evidence>
<reference evidence="2 3" key="1">
    <citation type="journal article" date="2011" name="Stand. Genomic Sci.">
        <title>Draft genome sequence of Caminibacter mediatlanticus strain TB-2, an epsilonproteobacterium isolated from a deep-sea hydrothermal vent.</title>
        <authorList>
            <person name="Giovannelli D."/>
            <person name="Ferriera S."/>
            <person name="Johnson J."/>
            <person name="Kravitz S."/>
            <person name="Perez-Rodriguez I."/>
            <person name="Ricci J."/>
            <person name="O'Brien C."/>
            <person name="Voordeckers J.W."/>
            <person name="Bini E."/>
            <person name="Vetriani C."/>
        </authorList>
    </citation>
    <scope>NUCLEOTIDE SEQUENCE [LARGE SCALE GENOMIC DNA]</scope>
    <source>
        <strain evidence="2 3">TB-2</strain>
    </source>
</reference>
<dbReference type="InterPro" id="IPR012902">
    <property type="entry name" value="N_methyl_site"/>
</dbReference>
<dbReference type="SUPFAM" id="SSF54523">
    <property type="entry name" value="Pili subunits"/>
    <property type="match status" value="1"/>
</dbReference>
<accession>A0AAI9F2Y6</accession>
<dbReference type="Pfam" id="PF07963">
    <property type="entry name" value="N_methyl"/>
    <property type="match status" value="1"/>
</dbReference>